<evidence type="ECO:0000256" key="11">
    <source>
        <dbReference type="ARBA" id="ARBA00047174"/>
    </source>
</evidence>
<reference evidence="14" key="1">
    <citation type="submission" date="2021-03" db="EMBL/GenBank/DDBJ databases">
        <title>Revisited historic fungal species revealed as producer of novel bioactive compounds through whole genome sequencing and comparative genomics.</title>
        <authorList>
            <person name="Vignolle G.A."/>
            <person name="Hochenegger N."/>
            <person name="Mach R.L."/>
            <person name="Mach-Aigner A.R."/>
            <person name="Javad Rahimi M."/>
            <person name="Salim K.A."/>
            <person name="Chan C.M."/>
            <person name="Lim L.B.L."/>
            <person name="Cai F."/>
            <person name="Druzhinina I.S."/>
            <person name="U'Ren J.M."/>
            <person name="Derntl C."/>
        </authorList>
    </citation>
    <scope>NUCLEOTIDE SEQUENCE</scope>
    <source>
        <strain evidence="14">TUCIM 5799</strain>
    </source>
</reference>
<comment type="subcellular location">
    <subcellularLocation>
        <location evidence="2">Secreted</location>
    </subcellularLocation>
</comment>
<dbReference type="PANTHER" id="PTHR33353:SF2">
    <property type="entry name" value="ENDO-BETA-1,4-GLUCANASE D"/>
    <property type="match status" value="1"/>
</dbReference>
<proteinExistence type="inferred from homology"/>
<name>A0A9Q0AJL3_9PEZI</name>
<evidence type="ECO:0000256" key="6">
    <source>
        <dbReference type="ARBA" id="ARBA00023157"/>
    </source>
</evidence>
<keyword evidence="7" id="KW-0119">Carbohydrate metabolism</keyword>
<dbReference type="EMBL" id="JAFIMR010000055">
    <property type="protein sequence ID" value="KAI1853921.1"/>
    <property type="molecule type" value="Genomic_DNA"/>
</dbReference>
<dbReference type="Pfam" id="PF03443">
    <property type="entry name" value="AA9"/>
    <property type="match status" value="1"/>
</dbReference>
<dbReference type="InterPro" id="IPR005103">
    <property type="entry name" value="AA9_LPMO"/>
</dbReference>
<gene>
    <name evidence="14" type="ORF">JX265_012606</name>
</gene>
<dbReference type="EC" id="1.14.99.56" evidence="11"/>
<evidence type="ECO:0000313" key="15">
    <source>
        <dbReference type="Proteomes" id="UP000829685"/>
    </source>
</evidence>
<sequence length="312" mass="32326">MKYSYTLSVGLAGLAQLASAHYFFDVLVVDGVASKSYEYVRANSRDKKYMPTKYINTFDNLTPDDTDFRCNLGATSNGNTVGTAEVAAGSELAMVLGVGATMQHPGPAQVYLSKAPGSVADYDGSGDWFKIHQETTCTDGDLTSTAWCTWDKDRVTFTIPADTPDGEYLVRSEHIGLHGAHNGEAEFFYSCAQIKVTGGGSGTPGPVVSIPGVYKQDDAAINFSIYGTKDYTLTPGPAVWGGGSNSSSSSGSTGGSQSSSSSASASPTTSATPKVSAVPTSTASVAPTKPTGFPGAGKGSKASCKSAKFRKM</sequence>
<evidence type="ECO:0000313" key="14">
    <source>
        <dbReference type="EMBL" id="KAI1853921.1"/>
    </source>
</evidence>
<dbReference type="Gene3D" id="2.70.50.70">
    <property type="match status" value="1"/>
</dbReference>
<evidence type="ECO:0000256" key="4">
    <source>
        <dbReference type="ARBA" id="ARBA00022729"/>
    </source>
</evidence>
<keyword evidence="5" id="KW-0136">Cellulose degradation</keyword>
<keyword evidence="15" id="KW-1185">Reference proteome</keyword>
<evidence type="ECO:0000256" key="12">
    <source>
        <dbReference type="SAM" id="MobiDB-lite"/>
    </source>
</evidence>
<dbReference type="OrthoDB" id="3496539at2759"/>
<evidence type="ECO:0000256" key="9">
    <source>
        <dbReference type="ARBA" id="ARBA00044502"/>
    </source>
</evidence>
<comment type="similarity">
    <text evidence="9">Belongs to the polysaccharide monooxygenase AA9 family.</text>
</comment>
<dbReference type="GO" id="GO:0030245">
    <property type="term" value="P:cellulose catabolic process"/>
    <property type="evidence" value="ECO:0007669"/>
    <property type="project" value="UniProtKB-KW"/>
</dbReference>
<evidence type="ECO:0000256" key="1">
    <source>
        <dbReference type="ARBA" id="ARBA00001973"/>
    </source>
</evidence>
<organism evidence="14 15">
    <name type="scientific">Neoarthrinium moseri</name>
    <dbReference type="NCBI Taxonomy" id="1658444"/>
    <lineage>
        <taxon>Eukaryota</taxon>
        <taxon>Fungi</taxon>
        <taxon>Dikarya</taxon>
        <taxon>Ascomycota</taxon>
        <taxon>Pezizomycotina</taxon>
        <taxon>Sordariomycetes</taxon>
        <taxon>Xylariomycetidae</taxon>
        <taxon>Amphisphaeriales</taxon>
        <taxon>Apiosporaceae</taxon>
        <taxon>Neoarthrinium</taxon>
    </lineage>
</organism>
<evidence type="ECO:0000256" key="7">
    <source>
        <dbReference type="ARBA" id="ARBA00023277"/>
    </source>
</evidence>
<comment type="cofactor">
    <cofactor evidence="1">
        <name>Cu(2+)</name>
        <dbReference type="ChEBI" id="CHEBI:29036"/>
    </cofactor>
</comment>
<accession>A0A9Q0AJL3</accession>
<evidence type="ECO:0000256" key="2">
    <source>
        <dbReference type="ARBA" id="ARBA00004613"/>
    </source>
</evidence>
<comment type="catalytic activity">
    <reaction evidence="10">
        <text>[(1-&gt;4)-beta-D-glucosyl]n+m + reduced acceptor + O2 = 4-dehydro-beta-D-glucosyl-[(1-&gt;4)-beta-D-glucosyl]n-1 + [(1-&gt;4)-beta-D-glucosyl]m + acceptor + H2O.</text>
        <dbReference type="EC" id="1.14.99.56"/>
    </reaction>
</comment>
<keyword evidence="8" id="KW-0624">Polysaccharide degradation</keyword>
<dbReference type="PANTHER" id="PTHR33353">
    <property type="entry name" value="PUTATIVE (AFU_ORTHOLOGUE AFUA_1G12560)-RELATED"/>
    <property type="match status" value="1"/>
</dbReference>
<evidence type="ECO:0000259" key="13">
    <source>
        <dbReference type="Pfam" id="PF03443"/>
    </source>
</evidence>
<evidence type="ECO:0000256" key="8">
    <source>
        <dbReference type="ARBA" id="ARBA00023326"/>
    </source>
</evidence>
<evidence type="ECO:0000256" key="10">
    <source>
        <dbReference type="ARBA" id="ARBA00045077"/>
    </source>
</evidence>
<dbReference type="Proteomes" id="UP000829685">
    <property type="component" value="Unassembled WGS sequence"/>
</dbReference>
<evidence type="ECO:0000256" key="3">
    <source>
        <dbReference type="ARBA" id="ARBA00022525"/>
    </source>
</evidence>
<dbReference type="AlphaFoldDB" id="A0A9Q0AJL3"/>
<keyword evidence="4" id="KW-0732">Signal</keyword>
<comment type="caution">
    <text evidence="14">The sequence shown here is derived from an EMBL/GenBank/DDBJ whole genome shotgun (WGS) entry which is preliminary data.</text>
</comment>
<feature type="domain" description="Auxiliary Activity family 9 catalytic" evidence="13">
    <location>
        <begin position="21"/>
        <end position="228"/>
    </location>
</feature>
<feature type="region of interest" description="Disordered" evidence="12">
    <location>
        <begin position="242"/>
        <end position="312"/>
    </location>
</feature>
<protein>
    <recommendedName>
        <fullName evidence="11">lytic cellulose monooxygenase (C4-dehydrogenating)</fullName>
        <ecNumber evidence="11">1.14.99.56</ecNumber>
    </recommendedName>
</protein>
<keyword evidence="6" id="KW-1015">Disulfide bond</keyword>
<dbReference type="GO" id="GO:0005576">
    <property type="term" value="C:extracellular region"/>
    <property type="evidence" value="ECO:0007669"/>
    <property type="project" value="UniProtKB-SubCell"/>
</dbReference>
<feature type="compositionally biased region" description="Low complexity" evidence="12">
    <location>
        <begin position="245"/>
        <end position="272"/>
    </location>
</feature>
<keyword evidence="3" id="KW-0964">Secreted</keyword>
<evidence type="ECO:0000256" key="5">
    <source>
        <dbReference type="ARBA" id="ARBA00023001"/>
    </source>
</evidence>
<dbReference type="InterPro" id="IPR049892">
    <property type="entry name" value="AA9"/>
</dbReference>
<dbReference type="CDD" id="cd21175">
    <property type="entry name" value="LPMO_AA9"/>
    <property type="match status" value="1"/>
</dbReference>